<organism evidence="2 3">
    <name type="scientific">Nosema bombycis (strain CQ1 / CVCC 102059)</name>
    <name type="common">Microsporidian parasite</name>
    <name type="synonym">Pebrine of silkworm</name>
    <dbReference type="NCBI Taxonomy" id="578461"/>
    <lineage>
        <taxon>Eukaryota</taxon>
        <taxon>Fungi</taxon>
        <taxon>Fungi incertae sedis</taxon>
        <taxon>Microsporidia</taxon>
        <taxon>Nosematidae</taxon>
        <taxon>Nosema</taxon>
    </lineage>
</organism>
<dbReference type="HOGENOM" id="CLU_090468_1_0_1"/>
<dbReference type="Proteomes" id="UP000016927">
    <property type="component" value="Unassembled WGS sequence"/>
</dbReference>
<accession>R0KQZ3</accession>
<dbReference type="NCBIfam" id="TIGR00451">
    <property type="entry name" value="unchar_dom_2"/>
    <property type="match status" value="1"/>
</dbReference>
<dbReference type="Pfam" id="PF01472">
    <property type="entry name" value="PUA"/>
    <property type="match status" value="1"/>
</dbReference>
<evidence type="ECO:0000313" key="2">
    <source>
        <dbReference type="EMBL" id="EOB13156.1"/>
    </source>
</evidence>
<dbReference type="InterPro" id="IPR004521">
    <property type="entry name" value="Uncharacterised_CHP00451"/>
</dbReference>
<dbReference type="VEuPathDB" id="MicrosporidiaDB:NBO_153g0003"/>
<dbReference type="OrthoDB" id="10249667at2759"/>
<protein>
    <submittedName>
        <fullName evidence="2">Translation machinery-associated protein 20</fullName>
    </submittedName>
</protein>
<evidence type="ECO:0000259" key="1">
    <source>
        <dbReference type="SMART" id="SM00359"/>
    </source>
</evidence>
<dbReference type="InterPro" id="IPR002478">
    <property type="entry name" value="PUA"/>
</dbReference>
<keyword evidence="3" id="KW-1185">Reference proteome</keyword>
<proteinExistence type="predicted"/>
<dbReference type="PROSITE" id="PS50890">
    <property type="entry name" value="PUA"/>
    <property type="match status" value="1"/>
</dbReference>
<evidence type="ECO:0000313" key="3">
    <source>
        <dbReference type="Proteomes" id="UP000016927"/>
    </source>
</evidence>
<dbReference type="InterPro" id="IPR015947">
    <property type="entry name" value="PUA-like_sf"/>
</dbReference>
<dbReference type="PANTHER" id="PTHR22798">
    <property type="entry name" value="MCT-1 PROTEIN"/>
    <property type="match status" value="1"/>
</dbReference>
<dbReference type="AlphaFoldDB" id="R0KQZ3"/>
<dbReference type="PANTHER" id="PTHR22798:SF0">
    <property type="entry name" value="MALIGNANT T-CELL-AMPLIFIED SEQUENCE 1"/>
    <property type="match status" value="1"/>
</dbReference>
<dbReference type="SMART" id="SM00359">
    <property type="entry name" value="PUA"/>
    <property type="match status" value="1"/>
</dbReference>
<dbReference type="OMA" id="NDRWIFT"/>
<dbReference type="EMBL" id="KB909061">
    <property type="protein sequence ID" value="EOB13156.1"/>
    <property type="molecule type" value="Genomic_DNA"/>
</dbReference>
<dbReference type="GO" id="GO:0003723">
    <property type="term" value="F:RNA binding"/>
    <property type="evidence" value="ECO:0007669"/>
    <property type="project" value="InterPro"/>
</dbReference>
<gene>
    <name evidence="2" type="primary">TMA20</name>
    <name evidence="2" type="ORF">NBO_153g0003</name>
</gene>
<dbReference type="SUPFAM" id="SSF88697">
    <property type="entry name" value="PUA domain-like"/>
    <property type="match status" value="1"/>
</dbReference>
<dbReference type="Gene3D" id="3.10.400.20">
    <property type="match status" value="1"/>
</dbReference>
<sequence>MKSLFTKVEPFSTSILGKKDKKTINNTFKKEVLDKNNDYKLMKCKNKTLIIIFEGKGILFQTSGKYYPTVKCLEDNDLDLPCVYVDDGAIGPIHRGANVMAPGIYKFYDKIIGDFKRGSPVVIKLTNGSVLGIGNSLVDKKNIGESTSGEAIDVLHHSGDDLYKSY</sequence>
<dbReference type="STRING" id="578461.R0KQZ3"/>
<dbReference type="InterPro" id="IPR016437">
    <property type="entry name" value="MCT-1/Tma20"/>
</dbReference>
<dbReference type="GO" id="GO:0001731">
    <property type="term" value="P:formation of translation preinitiation complex"/>
    <property type="evidence" value="ECO:0007669"/>
    <property type="project" value="TreeGrafter"/>
</dbReference>
<reference evidence="2 3" key="1">
    <citation type="journal article" date="2013" name="BMC Genomics">
        <title>Comparative genomics of parasitic silkworm microsporidia reveal an association between genome expansion and host adaptation.</title>
        <authorList>
            <person name="Pan G."/>
            <person name="Xu J."/>
            <person name="Li T."/>
            <person name="Xia Q."/>
            <person name="Liu S.L."/>
            <person name="Zhang G."/>
            <person name="Li S."/>
            <person name="Li C."/>
            <person name="Liu H."/>
            <person name="Yang L."/>
            <person name="Liu T."/>
            <person name="Zhang X."/>
            <person name="Wu Z."/>
            <person name="Fan W."/>
            <person name="Dang X."/>
            <person name="Xiang H."/>
            <person name="Tao M."/>
            <person name="Li Y."/>
            <person name="Hu J."/>
            <person name="Li Z."/>
            <person name="Lin L."/>
            <person name="Luo J."/>
            <person name="Geng L."/>
            <person name="Wang L."/>
            <person name="Long M."/>
            <person name="Wan Y."/>
            <person name="He N."/>
            <person name="Zhang Z."/>
            <person name="Lu C."/>
            <person name="Keeling P.J."/>
            <person name="Wang J."/>
            <person name="Xiang Z."/>
            <person name="Zhou Z."/>
        </authorList>
    </citation>
    <scope>NUCLEOTIDE SEQUENCE [LARGE SCALE GENOMIC DNA]</scope>
    <source>
        <strain evidence="3">CQ1 / CVCC 102059</strain>
    </source>
</reference>
<feature type="domain" description="PUA" evidence="1">
    <location>
        <begin position="81"/>
        <end position="159"/>
    </location>
</feature>
<name>R0KQZ3_NOSB1</name>